<gene>
    <name evidence="7" type="ORF">SAMN05216169_10972</name>
</gene>
<evidence type="ECO:0000256" key="1">
    <source>
        <dbReference type="ARBA" id="ARBA00004127"/>
    </source>
</evidence>
<dbReference type="EMBL" id="FOJQ01000097">
    <property type="protein sequence ID" value="SFA59888.1"/>
    <property type="molecule type" value="Genomic_DNA"/>
</dbReference>
<feature type="transmembrane region" description="Helical" evidence="6">
    <location>
        <begin position="149"/>
        <end position="168"/>
    </location>
</feature>
<dbReference type="PANTHER" id="PTHR36116">
    <property type="entry name" value="UPF0060 MEMBRANE PROTEIN YNFA"/>
    <property type="match status" value="1"/>
</dbReference>
<reference evidence="8" key="1">
    <citation type="submission" date="2016-10" db="EMBL/GenBank/DDBJ databases">
        <authorList>
            <person name="Varghese N."/>
            <person name="Submissions S."/>
        </authorList>
    </citation>
    <scope>NUCLEOTIDE SEQUENCE [LARGE SCALE GENOMIC DNA]</scope>
    <source>
        <strain evidence="8">K1</strain>
    </source>
</reference>
<proteinExistence type="inferred from homology"/>
<dbReference type="Pfam" id="PF02694">
    <property type="entry name" value="UPF0060"/>
    <property type="match status" value="1"/>
</dbReference>
<dbReference type="InterPro" id="IPR037185">
    <property type="entry name" value="EmrE-like"/>
</dbReference>
<evidence type="ECO:0000256" key="3">
    <source>
        <dbReference type="ARBA" id="ARBA00022692"/>
    </source>
</evidence>
<accession>A0A1I0U750</accession>
<feature type="transmembrane region" description="Helical" evidence="6">
    <location>
        <begin position="38"/>
        <end position="58"/>
    </location>
</feature>
<evidence type="ECO:0000256" key="2">
    <source>
        <dbReference type="ARBA" id="ARBA00022475"/>
    </source>
</evidence>
<keyword evidence="8" id="KW-1185">Reference proteome</keyword>
<keyword evidence="5 6" id="KW-0472">Membrane</keyword>
<dbReference type="Proteomes" id="UP000198979">
    <property type="component" value="Unassembled WGS sequence"/>
</dbReference>
<keyword evidence="2 6" id="KW-1003">Cell membrane</keyword>
<dbReference type="AlphaFoldDB" id="A0A1I0U750"/>
<comment type="similarity">
    <text evidence="6">Belongs to the UPF0060 family.</text>
</comment>
<dbReference type="GO" id="GO:0005886">
    <property type="term" value="C:plasma membrane"/>
    <property type="evidence" value="ECO:0007669"/>
    <property type="project" value="UniProtKB-SubCell"/>
</dbReference>
<evidence type="ECO:0000256" key="4">
    <source>
        <dbReference type="ARBA" id="ARBA00022989"/>
    </source>
</evidence>
<evidence type="ECO:0000256" key="5">
    <source>
        <dbReference type="ARBA" id="ARBA00023136"/>
    </source>
</evidence>
<keyword evidence="3 6" id="KW-0812">Transmembrane</keyword>
<dbReference type="NCBIfam" id="NF002586">
    <property type="entry name" value="PRK02237.1"/>
    <property type="match status" value="1"/>
</dbReference>
<dbReference type="SUPFAM" id="SSF103481">
    <property type="entry name" value="Multidrug resistance efflux transporter EmrE"/>
    <property type="match status" value="1"/>
</dbReference>
<dbReference type="InterPro" id="IPR003844">
    <property type="entry name" value="UPF0060"/>
</dbReference>
<keyword evidence="4 6" id="KW-1133">Transmembrane helix</keyword>
<protein>
    <submittedName>
        <fullName evidence="7">Inner membrane protein YnfA, drug/metabolite transporter superfamily</fullName>
    </submittedName>
</protein>
<evidence type="ECO:0000313" key="7">
    <source>
        <dbReference type="EMBL" id="SFA59888.1"/>
    </source>
</evidence>
<dbReference type="STRING" id="150248.SAMN05216169_10972"/>
<comment type="caution">
    <text evidence="6">Lacks conserved residue(s) required for the propagation of feature annotation.</text>
</comment>
<dbReference type="PANTHER" id="PTHR36116:SF1">
    <property type="entry name" value="UPF0060 MEMBRANE PROTEIN YNFA"/>
    <property type="match status" value="1"/>
</dbReference>
<sequence length="171" mass="19710">MHLYGFLWVQTKFFLPSHITLLIRVFSSNIFILKIRYIYEMSLIFIKSPWYVVIGIISKGVIEIVYAFILFIFAGLAEIGGGYLVWLWLREGKPYWYGLIGSMILIVYGIIPTFQSFPSFGRVYAAYGGVFIILSVLWGWVIDKKTPDTYDWIGAIICLVGISIMLWAPRN</sequence>
<organism evidence="7 8">
    <name type="scientific">Anoxybacillus pushchinoensis</name>
    <dbReference type="NCBI Taxonomy" id="150248"/>
    <lineage>
        <taxon>Bacteria</taxon>
        <taxon>Bacillati</taxon>
        <taxon>Bacillota</taxon>
        <taxon>Bacilli</taxon>
        <taxon>Bacillales</taxon>
        <taxon>Anoxybacillaceae</taxon>
        <taxon>Anoxybacillus</taxon>
    </lineage>
</organism>
<dbReference type="HAMAP" id="MF_00010">
    <property type="entry name" value="UPF0060"/>
    <property type="match status" value="1"/>
</dbReference>
<feature type="transmembrane region" description="Helical" evidence="6">
    <location>
        <begin position="123"/>
        <end position="142"/>
    </location>
</feature>
<feature type="transmembrane region" description="Helical" evidence="6">
    <location>
        <begin position="96"/>
        <end position="117"/>
    </location>
</feature>
<name>A0A1I0U750_9BACL</name>
<comment type="subcellular location">
    <subcellularLocation>
        <location evidence="6">Cell membrane</location>
        <topology evidence="6">Multi-pass membrane protein</topology>
    </subcellularLocation>
    <subcellularLocation>
        <location evidence="1">Endomembrane system</location>
        <topology evidence="1">Multi-pass membrane protein</topology>
    </subcellularLocation>
</comment>
<feature type="transmembrane region" description="Helical" evidence="6">
    <location>
        <begin position="64"/>
        <end position="89"/>
    </location>
</feature>
<evidence type="ECO:0000313" key="8">
    <source>
        <dbReference type="Proteomes" id="UP000198979"/>
    </source>
</evidence>
<evidence type="ECO:0000256" key="6">
    <source>
        <dbReference type="HAMAP-Rule" id="MF_00010"/>
    </source>
</evidence>